<name>R7UXI3_CAPTE</name>
<dbReference type="EC" id="3.4.13.9" evidence="10"/>
<feature type="domain" description="Aminopeptidase P N-terminal" evidence="17">
    <location>
        <begin position="18"/>
        <end position="156"/>
    </location>
</feature>
<dbReference type="Gene3D" id="3.40.350.10">
    <property type="entry name" value="Creatinase/prolidase N-terminal domain"/>
    <property type="match status" value="1"/>
</dbReference>
<dbReference type="InterPro" id="IPR001131">
    <property type="entry name" value="Peptidase_M24B_aminopep-P_CS"/>
</dbReference>
<evidence type="ECO:0000313" key="19">
    <source>
        <dbReference type="EnsemblMetazoa" id="CapteP164622"/>
    </source>
</evidence>
<dbReference type="OMA" id="DAHALFF"/>
<evidence type="ECO:0000256" key="13">
    <source>
        <dbReference type="ARBA" id="ARBA00044284"/>
    </source>
</evidence>
<evidence type="ECO:0000256" key="2">
    <source>
        <dbReference type="ARBA" id="ARBA00011738"/>
    </source>
</evidence>
<evidence type="ECO:0000256" key="14">
    <source>
        <dbReference type="ARBA" id="ARBA00044351"/>
    </source>
</evidence>
<dbReference type="PANTHER" id="PTHR48480:SF2">
    <property type="entry name" value="PEPTIDASE D"/>
    <property type="match status" value="1"/>
</dbReference>
<dbReference type="InterPro" id="IPR007865">
    <property type="entry name" value="Aminopep_P_N"/>
</dbReference>
<keyword evidence="4 16" id="KW-0479">Metal-binding</keyword>
<evidence type="ECO:0000256" key="4">
    <source>
        <dbReference type="ARBA" id="ARBA00022723"/>
    </source>
</evidence>
<dbReference type="InterPro" id="IPR036005">
    <property type="entry name" value="Creatinase/aminopeptidase-like"/>
</dbReference>
<dbReference type="FunFam" id="3.90.230.10:FF:000002">
    <property type="entry name" value="Xaa-Pro aminopeptidase 3"/>
    <property type="match status" value="1"/>
</dbReference>
<evidence type="ECO:0000256" key="12">
    <source>
        <dbReference type="ARBA" id="ARBA00044252"/>
    </source>
</evidence>
<evidence type="ECO:0000256" key="16">
    <source>
        <dbReference type="RuleBase" id="RU000590"/>
    </source>
</evidence>
<dbReference type="STRING" id="283909.R7UXI3"/>
<gene>
    <name evidence="18" type="ORF">CAPTEDRAFT_164622</name>
</gene>
<protein>
    <recommendedName>
        <fullName evidence="11">Xaa-Pro dipeptidase</fullName>
        <ecNumber evidence="10">3.4.13.9</ecNumber>
    </recommendedName>
    <alternativeName>
        <fullName evidence="14">Imidodipeptidase</fullName>
    </alternativeName>
    <alternativeName>
        <fullName evidence="12">Peptidase D</fullName>
    </alternativeName>
    <alternativeName>
        <fullName evidence="13">Proline dipeptidase</fullName>
    </alternativeName>
</protein>
<dbReference type="OrthoDB" id="10261878at2759"/>
<accession>R7UXI3</accession>
<dbReference type="AlphaFoldDB" id="R7UXI3"/>
<dbReference type="EnsemblMetazoa" id="CapteT164622">
    <property type="protein sequence ID" value="CapteP164622"/>
    <property type="gene ID" value="CapteG164622"/>
</dbReference>
<dbReference type="Pfam" id="PF05195">
    <property type="entry name" value="AMP_N"/>
    <property type="match status" value="1"/>
</dbReference>
<dbReference type="PROSITE" id="PS00491">
    <property type="entry name" value="PROLINE_PEPTIDASE"/>
    <property type="match status" value="1"/>
</dbReference>
<keyword evidence="3" id="KW-0645">Protease</keyword>
<evidence type="ECO:0000256" key="9">
    <source>
        <dbReference type="ARBA" id="ARBA00043990"/>
    </source>
</evidence>
<evidence type="ECO:0000256" key="1">
    <source>
        <dbReference type="ARBA" id="ARBA00001936"/>
    </source>
</evidence>
<dbReference type="Gene3D" id="3.90.230.10">
    <property type="entry name" value="Creatinase/methionine aminopeptidase superfamily"/>
    <property type="match status" value="1"/>
</dbReference>
<comment type="catalytic activity">
    <reaction evidence="15">
        <text>Xaa-L-Pro dipeptide + H2O = an L-alpha-amino acid + L-proline</text>
        <dbReference type="Rhea" id="RHEA:76407"/>
        <dbReference type="ChEBI" id="CHEBI:15377"/>
        <dbReference type="ChEBI" id="CHEBI:59869"/>
        <dbReference type="ChEBI" id="CHEBI:60039"/>
        <dbReference type="ChEBI" id="CHEBI:195196"/>
        <dbReference type="EC" id="3.4.13.9"/>
    </reaction>
</comment>
<dbReference type="GO" id="GO:0102009">
    <property type="term" value="F:proline dipeptidase activity"/>
    <property type="evidence" value="ECO:0007669"/>
    <property type="project" value="UniProtKB-EC"/>
</dbReference>
<dbReference type="EMBL" id="AMQN01005862">
    <property type="status" value="NOT_ANNOTATED_CDS"/>
    <property type="molecule type" value="Genomic_DNA"/>
</dbReference>
<keyword evidence="7" id="KW-0482">Metalloprotease</keyword>
<keyword evidence="8" id="KW-0464">Manganese</keyword>
<comment type="similarity">
    <text evidence="9">Belongs to the peptidase M24B family. Eukaryotic-type prolidase subfamily.</text>
</comment>
<dbReference type="SUPFAM" id="SSF53092">
    <property type="entry name" value="Creatinase/prolidase N-terminal domain"/>
    <property type="match status" value="1"/>
</dbReference>
<evidence type="ECO:0000256" key="15">
    <source>
        <dbReference type="ARBA" id="ARBA00048994"/>
    </source>
</evidence>
<organism evidence="18">
    <name type="scientific">Capitella teleta</name>
    <name type="common">Polychaete worm</name>
    <dbReference type="NCBI Taxonomy" id="283909"/>
    <lineage>
        <taxon>Eukaryota</taxon>
        <taxon>Metazoa</taxon>
        <taxon>Spiralia</taxon>
        <taxon>Lophotrochozoa</taxon>
        <taxon>Annelida</taxon>
        <taxon>Polychaeta</taxon>
        <taxon>Sedentaria</taxon>
        <taxon>Scolecida</taxon>
        <taxon>Capitellidae</taxon>
        <taxon>Capitella</taxon>
    </lineage>
</organism>
<dbReference type="InterPro" id="IPR000994">
    <property type="entry name" value="Pept_M24"/>
</dbReference>
<evidence type="ECO:0000256" key="3">
    <source>
        <dbReference type="ARBA" id="ARBA00022670"/>
    </source>
</evidence>
<dbReference type="PANTHER" id="PTHR48480">
    <property type="match status" value="1"/>
</dbReference>
<dbReference type="FunCoup" id="R7UXI3">
    <property type="interactions" value="1098"/>
</dbReference>
<reference evidence="18 20" key="2">
    <citation type="journal article" date="2013" name="Nature">
        <title>Insights into bilaterian evolution from three spiralian genomes.</title>
        <authorList>
            <person name="Simakov O."/>
            <person name="Marletaz F."/>
            <person name="Cho S.J."/>
            <person name="Edsinger-Gonzales E."/>
            <person name="Havlak P."/>
            <person name="Hellsten U."/>
            <person name="Kuo D.H."/>
            <person name="Larsson T."/>
            <person name="Lv J."/>
            <person name="Arendt D."/>
            <person name="Savage R."/>
            <person name="Osoegawa K."/>
            <person name="de Jong P."/>
            <person name="Grimwood J."/>
            <person name="Chapman J.A."/>
            <person name="Shapiro H."/>
            <person name="Aerts A."/>
            <person name="Otillar R.P."/>
            <person name="Terry A.Y."/>
            <person name="Boore J.L."/>
            <person name="Grigoriev I.V."/>
            <person name="Lindberg D.R."/>
            <person name="Seaver E.C."/>
            <person name="Weisblat D.A."/>
            <person name="Putnam N.H."/>
            <person name="Rokhsar D.S."/>
        </authorList>
    </citation>
    <scope>NUCLEOTIDE SEQUENCE</scope>
    <source>
        <strain evidence="18 20">I ESC-2004</strain>
    </source>
</reference>
<reference evidence="20" key="1">
    <citation type="submission" date="2012-12" db="EMBL/GenBank/DDBJ databases">
        <authorList>
            <person name="Hellsten U."/>
            <person name="Grimwood J."/>
            <person name="Chapman J.A."/>
            <person name="Shapiro H."/>
            <person name="Aerts A."/>
            <person name="Otillar R.P."/>
            <person name="Terry A.Y."/>
            <person name="Boore J.L."/>
            <person name="Simakov O."/>
            <person name="Marletaz F."/>
            <person name="Cho S.-J."/>
            <person name="Edsinger-Gonzales E."/>
            <person name="Havlak P."/>
            <person name="Kuo D.-H."/>
            <person name="Larsson T."/>
            <person name="Lv J."/>
            <person name="Arendt D."/>
            <person name="Savage R."/>
            <person name="Osoegawa K."/>
            <person name="de Jong P."/>
            <person name="Lindberg D.R."/>
            <person name="Seaver E.C."/>
            <person name="Weisblat D.A."/>
            <person name="Putnam N.H."/>
            <person name="Grigoriev I.V."/>
            <person name="Rokhsar D.S."/>
        </authorList>
    </citation>
    <scope>NUCLEOTIDE SEQUENCE</scope>
    <source>
        <strain evidence="20">I ESC-2004</strain>
    </source>
</reference>
<dbReference type="GO" id="GO:0006508">
    <property type="term" value="P:proteolysis"/>
    <property type="evidence" value="ECO:0007669"/>
    <property type="project" value="UniProtKB-KW"/>
</dbReference>
<dbReference type="Proteomes" id="UP000014760">
    <property type="component" value="Unassembled WGS sequence"/>
</dbReference>
<evidence type="ECO:0000256" key="5">
    <source>
        <dbReference type="ARBA" id="ARBA00022801"/>
    </source>
</evidence>
<evidence type="ECO:0000256" key="10">
    <source>
        <dbReference type="ARBA" id="ARBA00044051"/>
    </source>
</evidence>
<dbReference type="InterPro" id="IPR029149">
    <property type="entry name" value="Creatin/AminoP/Spt16_N"/>
</dbReference>
<dbReference type="CDD" id="cd01087">
    <property type="entry name" value="Prolidase"/>
    <property type="match status" value="1"/>
</dbReference>
<evidence type="ECO:0000256" key="8">
    <source>
        <dbReference type="ARBA" id="ARBA00023211"/>
    </source>
</evidence>
<comment type="subunit">
    <text evidence="2">Homodimer.</text>
</comment>
<evidence type="ECO:0000256" key="6">
    <source>
        <dbReference type="ARBA" id="ARBA00022997"/>
    </source>
</evidence>
<dbReference type="GO" id="GO:0070006">
    <property type="term" value="F:metalloaminopeptidase activity"/>
    <property type="evidence" value="ECO:0007669"/>
    <property type="project" value="InterPro"/>
</dbReference>
<evidence type="ECO:0000313" key="20">
    <source>
        <dbReference type="Proteomes" id="UP000014760"/>
    </source>
</evidence>
<evidence type="ECO:0000256" key="11">
    <source>
        <dbReference type="ARBA" id="ARBA00044141"/>
    </source>
</evidence>
<dbReference type="SMART" id="SM01011">
    <property type="entry name" value="AMP_N"/>
    <property type="match status" value="1"/>
</dbReference>
<dbReference type="HOGENOM" id="CLU_017266_1_2_1"/>
<sequence length="491" mass="54998">MAGKAEPAYCMGQHTLSVPMALFAQNRQRLVSKLRENKEIPSGSIVVLQGGDSNQRYCSDVEFAPFRQESYFQWLFGVTEPGFYGAVEVDTGKMILFPPKLHESYTVWMGKINGLDHFKAKYQANDVAWVEDIASVLKERKPSKLLLLHGLNSDSGTYCKEAAFDGIGDFAVNNEILHPIIAELRVFKTDMELDVLRFANRISSEAHMEVMRKIKPGMYEYQGESIFQQYCYSNGGMRHMGYTCICGTGHNGSILHYGHAAAPNDKRIQDGDMCLFDMGGEYYCYTSDITCSFPANGKFTPDQVTIYNAVLRSNRAVMKAIKPGVSWPDMHRLSERVLLEELKEAGLLKGDVDAMMKAHMGAIFMPHGLGHFLGLDVHDVHGYPQGLERIDEPGIRNLRTARSLDDRMVITIEPGCYFIEPLLNSAFSNPEQNCFLVEEVINRFRGFGGVRIEDDIAVTSTGCELLTCVPRSVEEIEALMAGQEVKVNTQF</sequence>
<evidence type="ECO:0000259" key="17">
    <source>
        <dbReference type="SMART" id="SM01011"/>
    </source>
</evidence>
<keyword evidence="6" id="KW-0224">Dipeptidase</keyword>
<reference evidence="19" key="3">
    <citation type="submission" date="2015-06" db="UniProtKB">
        <authorList>
            <consortium name="EnsemblMetazoa"/>
        </authorList>
    </citation>
    <scope>IDENTIFICATION</scope>
</reference>
<dbReference type="Pfam" id="PF00557">
    <property type="entry name" value="Peptidase_M24"/>
    <property type="match status" value="1"/>
</dbReference>
<dbReference type="InterPro" id="IPR052433">
    <property type="entry name" value="X-Pro_dipept-like"/>
</dbReference>
<dbReference type="SUPFAM" id="SSF55920">
    <property type="entry name" value="Creatinase/aminopeptidase"/>
    <property type="match status" value="1"/>
</dbReference>
<evidence type="ECO:0000313" key="18">
    <source>
        <dbReference type="EMBL" id="ELU11049.1"/>
    </source>
</evidence>
<dbReference type="GO" id="GO:0030145">
    <property type="term" value="F:manganese ion binding"/>
    <property type="evidence" value="ECO:0007669"/>
    <property type="project" value="InterPro"/>
</dbReference>
<proteinExistence type="inferred from homology"/>
<keyword evidence="20" id="KW-1185">Reference proteome</keyword>
<evidence type="ECO:0000256" key="7">
    <source>
        <dbReference type="ARBA" id="ARBA00023049"/>
    </source>
</evidence>
<dbReference type="EMBL" id="KB297016">
    <property type="protein sequence ID" value="ELU11049.1"/>
    <property type="molecule type" value="Genomic_DNA"/>
</dbReference>
<comment type="cofactor">
    <cofactor evidence="1">
        <name>Mn(2+)</name>
        <dbReference type="ChEBI" id="CHEBI:29035"/>
    </cofactor>
</comment>
<keyword evidence="5" id="KW-0378">Hydrolase</keyword>